<dbReference type="AlphaFoldDB" id="A0AAD5E8N5"/>
<organism evidence="4 5">
    <name type="scientific">Umbelopsis ramanniana AG</name>
    <dbReference type="NCBI Taxonomy" id="1314678"/>
    <lineage>
        <taxon>Eukaryota</taxon>
        <taxon>Fungi</taxon>
        <taxon>Fungi incertae sedis</taxon>
        <taxon>Mucoromycota</taxon>
        <taxon>Mucoromycotina</taxon>
        <taxon>Umbelopsidomycetes</taxon>
        <taxon>Umbelopsidales</taxon>
        <taxon>Umbelopsidaceae</taxon>
        <taxon>Umbelopsis</taxon>
    </lineage>
</organism>
<protein>
    <recommendedName>
        <fullName evidence="2">rRNA-processing protein FYV7</fullName>
    </recommendedName>
</protein>
<evidence type="ECO:0000256" key="3">
    <source>
        <dbReference type="SAM" id="MobiDB-lite"/>
    </source>
</evidence>
<dbReference type="GeneID" id="75914679"/>
<evidence type="ECO:0000256" key="2">
    <source>
        <dbReference type="ARBA" id="ARBA00018780"/>
    </source>
</evidence>
<feature type="compositionally biased region" description="Basic and acidic residues" evidence="3">
    <location>
        <begin position="95"/>
        <end position="107"/>
    </location>
</feature>
<dbReference type="InterPro" id="IPR013730">
    <property type="entry name" value="Fyv7/TAP26"/>
</dbReference>
<accession>A0AAD5E8N5</accession>
<comment type="caution">
    <text evidence="4">The sequence shown here is derived from an EMBL/GenBank/DDBJ whole genome shotgun (WGS) entry which is preliminary data.</text>
</comment>
<feature type="compositionally biased region" description="Acidic residues" evidence="3">
    <location>
        <begin position="113"/>
        <end position="124"/>
    </location>
</feature>
<dbReference type="Proteomes" id="UP001206595">
    <property type="component" value="Unassembled WGS sequence"/>
</dbReference>
<reference evidence="4" key="2">
    <citation type="journal article" date="2022" name="Proc. Natl. Acad. Sci. U.S.A.">
        <title>Diploid-dominant life cycles characterize the early evolution of Fungi.</title>
        <authorList>
            <person name="Amses K.R."/>
            <person name="Simmons D.R."/>
            <person name="Longcore J.E."/>
            <person name="Mondo S.J."/>
            <person name="Seto K."/>
            <person name="Jeronimo G.H."/>
            <person name="Bonds A.E."/>
            <person name="Quandt C.A."/>
            <person name="Davis W.J."/>
            <person name="Chang Y."/>
            <person name="Federici B.A."/>
            <person name="Kuo A."/>
            <person name="LaButti K."/>
            <person name="Pangilinan J."/>
            <person name="Andreopoulos W."/>
            <person name="Tritt A."/>
            <person name="Riley R."/>
            <person name="Hundley H."/>
            <person name="Johnson J."/>
            <person name="Lipzen A."/>
            <person name="Barry K."/>
            <person name="Lang B.F."/>
            <person name="Cuomo C.A."/>
            <person name="Buchler N.E."/>
            <person name="Grigoriev I.V."/>
            <person name="Spatafora J.W."/>
            <person name="Stajich J.E."/>
            <person name="James T.Y."/>
        </authorList>
    </citation>
    <scope>NUCLEOTIDE SEQUENCE</scope>
    <source>
        <strain evidence="4">AG</strain>
    </source>
</reference>
<feature type="region of interest" description="Disordered" evidence="3">
    <location>
        <begin position="73"/>
        <end position="200"/>
    </location>
</feature>
<dbReference type="PANTHER" id="PTHR41805">
    <property type="entry name" value="EXPRESSED PROTEIN"/>
    <property type="match status" value="1"/>
</dbReference>
<gene>
    <name evidence="4" type="ORF">K450DRAFT_242910</name>
</gene>
<feature type="region of interest" description="Disordered" evidence="3">
    <location>
        <begin position="1"/>
        <end position="38"/>
    </location>
</feature>
<dbReference type="RefSeq" id="XP_051444370.1">
    <property type="nucleotide sequence ID" value="XM_051589334.1"/>
</dbReference>
<feature type="compositionally biased region" description="Gly residues" evidence="3">
    <location>
        <begin position="1"/>
        <end position="19"/>
    </location>
</feature>
<feature type="region of interest" description="Disordered" evidence="3">
    <location>
        <begin position="213"/>
        <end position="245"/>
    </location>
</feature>
<dbReference type="Pfam" id="PF08524">
    <property type="entry name" value="rRNA_processing"/>
    <property type="match status" value="1"/>
</dbReference>
<evidence type="ECO:0000313" key="4">
    <source>
        <dbReference type="EMBL" id="KAI8579366.1"/>
    </source>
</evidence>
<feature type="compositionally biased region" description="Basic and acidic residues" evidence="3">
    <location>
        <begin position="141"/>
        <end position="171"/>
    </location>
</feature>
<comment type="similarity">
    <text evidence="1">Belongs to the FYV7 family.</text>
</comment>
<name>A0AAD5E8N5_UMBRA</name>
<dbReference type="EMBL" id="MU620921">
    <property type="protein sequence ID" value="KAI8579366.1"/>
    <property type="molecule type" value="Genomic_DNA"/>
</dbReference>
<proteinExistence type="inferred from homology"/>
<dbReference type="PANTHER" id="PTHR41805:SF1">
    <property type="entry name" value="RRNA-PROCESSING PROTEIN FYV7"/>
    <property type="match status" value="1"/>
</dbReference>
<reference evidence="4" key="1">
    <citation type="submission" date="2021-06" db="EMBL/GenBank/DDBJ databases">
        <authorList>
            <consortium name="DOE Joint Genome Institute"/>
            <person name="Mondo S.J."/>
            <person name="Amses K.R."/>
            <person name="Simmons D.R."/>
            <person name="Longcore J.E."/>
            <person name="Seto K."/>
            <person name="Alves G.H."/>
            <person name="Bonds A.E."/>
            <person name="Quandt C.A."/>
            <person name="Davis W.J."/>
            <person name="Chang Y."/>
            <person name="Letcher P.M."/>
            <person name="Powell M.J."/>
            <person name="Kuo A."/>
            <person name="Labutti K."/>
            <person name="Pangilinan J."/>
            <person name="Andreopoulos W."/>
            <person name="Tritt A."/>
            <person name="Riley R."/>
            <person name="Hundley H."/>
            <person name="Johnson J."/>
            <person name="Lipzen A."/>
            <person name="Barry K."/>
            <person name="Berbee M.L."/>
            <person name="Buchler N.E."/>
            <person name="Grigoriev I.V."/>
            <person name="Spatafora J.W."/>
            <person name="Stajich J.E."/>
            <person name="James T.Y."/>
        </authorList>
    </citation>
    <scope>NUCLEOTIDE SEQUENCE</scope>
    <source>
        <strain evidence="4">AG</strain>
    </source>
</reference>
<evidence type="ECO:0000313" key="5">
    <source>
        <dbReference type="Proteomes" id="UP001206595"/>
    </source>
</evidence>
<evidence type="ECO:0000256" key="1">
    <source>
        <dbReference type="ARBA" id="ARBA00006800"/>
    </source>
</evidence>
<keyword evidence="5" id="KW-1185">Reference proteome</keyword>
<sequence>MPPKGTRGGGKPGNRGGKGFHLAARSGSHAYKGRAQKIKDQLVHKAKVKKDYYKQLSREDASLETPDYVKEIFGEKTIDEDGNIVEYGTSSTKRKRDDGDEKVHDLDEQSSSAEEDGSDSDEGAGDSTRSRRNKGSKPNPFKKEVLKQKDAKEAAQQELEQKKKEKEEQQKGRAKYYKQRKEVRGKMMARNSRGQPKMGTQINLLLDKIQQDVAKDNKREKKRLKRMEKRNTDNANEGQDADNNE</sequence>